<protein>
    <submittedName>
        <fullName evidence="1">Uncharacterized protein</fullName>
    </submittedName>
</protein>
<proteinExistence type="predicted"/>
<evidence type="ECO:0000313" key="1">
    <source>
        <dbReference type="EMBL" id="MPM88543.1"/>
    </source>
</evidence>
<dbReference type="AlphaFoldDB" id="A0A645DIA1"/>
<comment type="caution">
    <text evidence="1">The sequence shown here is derived from an EMBL/GenBank/DDBJ whole genome shotgun (WGS) entry which is preliminary data.</text>
</comment>
<reference evidence="1" key="1">
    <citation type="submission" date="2019-08" db="EMBL/GenBank/DDBJ databases">
        <authorList>
            <person name="Kucharzyk K."/>
            <person name="Murdoch R.W."/>
            <person name="Higgins S."/>
            <person name="Loffler F."/>
        </authorList>
    </citation>
    <scope>NUCLEOTIDE SEQUENCE</scope>
</reference>
<gene>
    <name evidence="1" type="ORF">SDC9_135647</name>
</gene>
<organism evidence="1">
    <name type="scientific">bioreactor metagenome</name>
    <dbReference type="NCBI Taxonomy" id="1076179"/>
    <lineage>
        <taxon>unclassified sequences</taxon>
        <taxon>metagenomes</taxon>
        <taxon>ecological metagenomes</taxon>
    </lineage>
</organism>
<accession>A0A645DIA1</accession>
<sequence>MHRDDGKVCHAGNGGTDKRPLFVVTVMNIQIAPREPHIGPPGGLQPAQHGVVVVGAGVHHAVFLVVVRQIVTLFPRVKGKLQHLHTGVAAAAQQLPHTGGQKAQVFGDDLPPAKLLADGADEVEPRPLAPAAIAGVGCAVGDGVIAFQPAKMVNAHGVKQLKAGGKAAHPPIIAGLGQYIPAVQRVAPQLAVG</sequence>
<dbReference type="EMBL" id="VSSQ01036146">
    <property type="protein sequence ID" value="MPM88543.1"/>
    <property type="molecule type" value="Genomic_DNA"/>
</dbReference>
<name>A0A645DIA1_9ZZZZ</name>